<dbReference type="InterPro" id="IPR036866">
    <property type="entry name" value="RibonucZ/Hydroxyglut_hydro"/>
</dbReference>
<dbReference type="CDD" id="cd07721">
    <property type="entry name" value="yflN-like_MBL-fold"/>
    <property type="match status" value="1"/>
</dbReference>
<organism evidence="5 6">
    <name type="scientific">Paenibacillus konkukensis</name>
    <dbReference type="NCBI Taxonomy" id="2020716"/>
    <lineage>
        <taxon>Bacteria</taxon>
        <taxon>Bacillati</taxon>
        <taxon>Bacillota</taxon>
        <taxon>Bacilli</taxon>
        <taxon>Bacillales</taxon>
        <taxon>Paenibacillaceae</taxon>
        <taxon>Paenibacillus</taxon>
    </lineage>
</organism>
<gene>
    <name evidence="5" type="primary">yflN_1</name>
    <name evidence="5" type="ORF">SK3146_00391</name>
</gene>
<dbReference type="InterPro" id="IPR050855">
    <property type="entry name" value="NDM-1-like"/>
</dbReference>
<dbReference type="GO" id="GO:0016787">
    <property type="term" value="F:hydrolase activity"/>
    <property type="evidence" value="ECO:0007669"/>
    <property type="project" value="UniProtKB-KW"/>
</dbReference>
<dbReference type="SMART" id="SM00849">
    <property type="entry name" value="Lactamase_B"/>
    <property type="match status" value="1"/>
</dbReference>
<evidence type="ECO:0000259" key="4">
    <source>
        <dbReference type="SMART" id="SM00849"/>
    </source>
</evidence>
<accession>A0ABY4RHI9</accession>
<dbReference type="InterPro" id="IPR001279">
    <property type="entry name" value="Metallo-B-lactamas"/>
</dbReference>
<dbReference type="Gene3D" id="3.60.15.10">
    <property type="entry name" value="Ribonuclease Z/Hydroxyacylglutathione hydrolase-like"/>
    <property type="match status" value="1"/>
</dbReference>
<keyword evidence="5" id="KW-0378">Hydrolase</keyword>
<evidence type="ECO:0000313" key="6">
    <source>
        <dbReference type="Proteomes" id="UP001057134"/>
    </source>
</evidence>
<reference evidence="5" key="2">
    <citation type="journal article" date="2021" name="J Anim Sci Technol">
        <title>Complete genome sequence of Paenibacillus konkukensis sp. nov. SK3146 as a potential probiotic strain.</title>
        <authorList>
            <person name="Jung H.I."/>
            <person name="Park S."/>
            <person name="Niu K.M."/>
            <person name="Lee S.W."/>
            <person name="Kothari D."/>
            <person name="Yi K.J."/>
            <person name="Kim S.K."/>
        </authorList>
    </citation>
    <scope>NUCLEOTIDE SEQUENCE</scope>
    <source>
        <strain evidence="5">SK3146</strain>
    </source>
</reference>
<dbReference type="PANTHER" id="PTHR42951">
    <property type="entry name" value="METALLO-BETA-LACTAMASE DOMAIN-CONTAINING"/>
    <property type="match status" value="1"/>
</dbReference>
<dbReference type="SUPFAM" id="SSF56281">
    <property type="entry name" value="Metallo-hydrolase/oxidoreductase"/>
    <property type="match status" value="1"/>
</dbReference>
<feature type="domain" description="Metallo-beta-lactamase" evidence="4">
    <location>
        <begin position="21"/>
        <end position="225"/>
    </location>
</feature>
<dbReference type="EC" id="3.-.-.-" evidence="5"/>
<evidence type="ECO:0000256" key="1">
    <source>
        <dbReference type="ARBA" id="ARBA00034221"/>
    </source>
</evidence>
<dbReference type="PANTHER" id="PTHR42951:SF15">
    <property type="entry name" value="METALLO-BETA-LACTAMASE SUPERFAMILY PROTEIN"/>
    <property type="match status" value="1"/>
</dbReference>
<sequence length="244" mass="26242">MYMRIAQGIEMLDLTKGSAALCPTILYDENGWILIDTGVPGSAPAIRELAKQAIGRDLPLLSIILTHQDIDHIGGLPEFLTSEEGTPAVYAHEDDKGAIDGTLPMIKMTPERMAGLLAQMTESVRGSFERIFLHPAAPNVTRIVADGDTLPIAGGLTVIHTPGHTPGHISLYHQRSKTLITGDATVAEDGELKGPNPPYTPNMDQALQSLKKFTSFDVENIVCYHGGLIQGDANRRLAELAGRS</sequence>
<reference evidence="5" key="1">
    <citation type="submission" date="2018-02" db="EMBL/GenBank/DDBJ databases">
        <authorList>
            <person name="Kim S.-K."/>
            <person name="Jung H.-I."/>
            <person name="Lee S.-W."/>
        </authorList>
    </citation>
    <scope>NUCLEOTIDE SEQUENCE</scope>
    <source>
        <strain evidence="5">SK3146</strain>
    </source>
</reference>
<dbReference type="Pfam" id="PF00753">
    <property type="entry name" value="Lactamase_B"/>
    <property type="match status" value="1"/>
</dbReference>
<dbReference type="Proteomes" id="UP001057134">
    <property type="component" value="Chromosome"/>
</dbReference>
<keyword evidence="6" id="KW-1185">Reference proteome</keyword>
<comment type="function">
    <text evidence="2">Counteracts the endogenous Pycsar antiviral defense system. Phosphodiesterase that enables metal-dependent hydrolysis of host cyclic nucleotide Pycsar defense signals such as cCMP and cUMP.</text>
</comment>
<protein>
    <submittedName>
        <fullName evidence="5">Metallo-hydrolase YflN</fullName>
        <ecNumber evidence="5">3.-.-.-</ecNumber>
    </submittedName>
</protein>
<dbReference type="EMBL" id="CP027059">
    <property type="protein sequence ID" value="UQZ81235.1"/>
    <property type="molecule type" value="Genomic_DNA"/>
</dbReference>
<proteinExistence type="predicted"/>
<name>A0ABY4RHI9_9BACL</name>
<comment type="catalytic activity">
    <reaction evidence="1">
        <text>3',5'-cyclic CMP + H2O = CMP + H(+)</text>
        <dbReference type="Rhea" id="RHEA:72675"/>
        <dbReference type="ChEBI" id="CHEBI:15377"/>
        <dbReference type="ChEBI" id="CHEBI:15378"/>
        <dbReference type="ChEBI" id="CHEBI:58003"/>
        <dbReference type="ChEBI" id="CHEBI:60377"/>
    </reaction>
    <physiologicalReaction direction="left-to-right" evidence="1">
        <dbReference type="Rhea" id="RHEA:72676"/>
    </physiologicalReaction>
</comment>
<comment type="catalytic activity">
    <reaction evidence="3">
        <text>3',5'-cyclic UMP + H2O = UMP + H(+)</text>
        <dbReference type="Rhea" id="RHEA:70575"/>
        <dbReference type="ChEBI" id="CHEBI:15377"/>
        <dbReference type="ChEBI" id="CHEBI:15378"/>
        <dbReference type="ChEBI" id="CHEBI:57865"/>
        <dbReference type="ChEBI" id="CHEBI:184387"/>
    </reaction>
    <physiologicalReaction direction="left-to-right" evidence="3">
        <dbReference type="Rhea" id="RHEA:70576"/>
    </physiologicalReaction>
</comment>
<evidence type="ECO:0000313" key="5">
    <source>
        <dbReference type="EMBL" id="UQZ81235.1"/>
    </source>
</evidence>
<evidence type="ECO:0000256" key="3">
    <source>
        <dbReference type="ARBA" id="ARBA00048505"/>
    </source>
</evidence>
<evidence type="ECO:0000256" key="2">
    <source>
        <dbReference type="ARBA" id="ARBA00034301"/>
    </source>
</evidence>